<keyword evidence="3" id="KW-0808">Transferase</keyword>
<evidence type="ECO:0000313" key="4">
    <source>
        <dbReference type="Proteomes" id="UP001300096"/>
    </source>
</evidence>
<accession>A0ABT0FHK8</accession>
<evidence type="ECO:0000256" key="1">
    <source>
        <dbReference type="SAM" id="MobiDB-lite"/>
    </source>
</evidence>
<feature type="region of interest" description="Disordered" evidence="1">
    <location>
        <begin position="187"/>
        <end position="218"/>
    </location>
</feature>
<name>A0ABT0FHK8_9MICO</name>
<dbReference type="PANTHER" id="PTHR36836">
    <property type="entry name" value="COLANIC ACID BIOSYNTHESIS PROTEIN WCAK"/>
    <property type="match status" value="1"/>
</dbReference>
<organism evidence="3 4">
    <name type="scientific">Microbacterium croceum</name>
    <dbReference type="NCBI Taxonomy" id="2851645"/>
    <lineage>
        <taxon>Bacteria</taxon>
        <taxon>Bacillati</taxon>
        <taxon>Actinomycetota</taxon>
        <taxon>Actinomycetes</taxon>
        <taxon>Micrococcales</taxon>
        <taxon>Microbacteriaceae</taxon>
        <taxon>Microbacterium</taxon>
    </lineage>
</organism>
<feature type="domain" description="Polysaccharide pyruvyl transferase" evidence="2">
    <location>
        <begin position="18"/>
        <end position="333"/>
    </location>
</feature>
<protein>
    <submittedName>
        <fullName evidence="3">Polysaccharide pyruvyl transferase family protein</fullName>
    </submittedName>
</protein>
<dbReference type="InterPro" id="IPR007345">
    <property type="entry name" value="Polysacch_pyruvyl_Trfase"/>
</dbReference>
<dbReference type="Pfam" id="PF04230">
    <property type="entry name" value="PS_pyruv_trans"/>
    <property type="match status" value="1"/>
</dbReference>
<dbReference type="EMBL" id="JAHWXN010000002">
    <property type="protein sequence ID" value="MCK2037530.1"/>
    <property type="molecule type" value="Genomic_DNA"/>
</dbReference>
<evidence type="ECO:0000313" key="3">
    <source>
        <dbReference type="EMBL" id="MCK2037530.1"/>
    </source>
</evidence>
<feature type="compositionally biased region" description="Low complexity" evidence="1">
    <location>
        <begin position="208"/>
        <end position="218"/>
    </location>
</feature>
<dbReference type="PANTHER" id="PTHR36836:SF1">
    <property type="entry name" value="COLANIC ACID BIOSYNTHESIS PROTEIN WCAK"/>
    <property type="match status" value="1"/>
</dbReference>
<evidence type="ECO:0000259" key="2">
    <source>
        <dbReference type="Pfam" id="PF04230"/>
    </source>
</evidence>
<reference evidence="3 4" key="1">
    <citation type="submission" date="2021-06" db="EMBL/GenBank/DDBJ databases">
        <title>Genome-based taxonomic framework of Microbacterium strains isolated from marine environment, the description of four new species and reclassification of four preexisting species.</title>
        <authorList>
            <person name="Lee S.D."/>
            <person name="Kim S.-M."/>
            <person name="Byeon Y.-S."/>
            <person name="Yang H.L."/>
            <person name="Kim I.S."/>
        </authorList>
    </citation>
    <scope>NUCLEOTIDE SEQUENCE [LARGE SCALE GENOMIC DNA]</scope>
    <source>
        <strain evidence="3 4">SSW1-49</strain>
    </source>
</reference>
<dbReference type="GO" id="GO:0016740">
    <property type="term" value="F:transferase activity"/>
    <property type="evidence" value="ECO:0007669"/>
    <property type="project" value="UniProtKB-KW"/>
</dbReference>
<dbReference type="RefSeq" id="WP_247630922.1">
    <property type="nucleotide sequence ID" value="NZ_JAHWXN010000002.1"/>
</dbReference>
<gene>
    <name evidence="3" type="ORF">KZC51_15465</name>
</gene>
<keyword evidence="4" id="KW-1185">Reference proteome</keyword>
<comment type="caution">
    <text evidence="3">The sequence shown here is derived from an EMBL/GenBank/DDBJ whole genome shotgun (WGS) entry which is preliminary data.</text>
</comment>
<dbReference type="Proteomes" id="UP001300096">
    <property type="component" value="Unassembled WGS sequence"/>
</dbReference>
<sequence>MNDDSRRIVFLGTHGQRNIGDELLLETFLTQLGDQHHYIVNSYDPDFTRSQLQGRFDVDVIDTARDRRRLLRELLRCDLLCFGGGSIIKELYASTGRNAYSTMLMILAIVTFTRRIARRPIAMLNVGVGPIRSPRGLRIARMILSQVDELTVRDALSVATCRSVGIEPRLATDAVFSADAEWLLGANDPRRPASGGSDGADGSDESTTRSSTPASPRTPVRVALNLNYDIENADNWEPFLSQLGLVLERVHAAHPLELHALPMQKGFKQHDDVEVLEGFAARVPSLRFIPHDLAAHLDAARVIESCDLLISERLHAIVIASIIGRPSFVLAYDVKVRELATTLELTPWSVDINEPFDVTAVSDRIIGVIDQRVVLGAQVAQRSAELREDARANFARARQWVARTRRRSRPAGAVARTEPDE</sequence>
<proteinExistence type="predicted"/>